<keyword evidence="6" id="KW-1185">Reference proteome</keyword>
<dbReference type="SUPFAM" id="SSF53474">
    <property type="entry name" value="alpha/beta-Hydrolases"/>
    <property type="match status" value="1"/>
</dbReference>
<reference evidence="5" key="1">
    <citation type="submission" date="2020-11" db="EMBL/GenBank/DDBJ databases">
        <authorList>
            <person name="Tran Van P."/>
        </authorList>
    </citation>
    <scope>NUCLEOTIDE SEQUENCE</scope>
</reference>
<feature type="domain" description="Carboxylesterase type B" evidence="4">
    <location>
        <begin position="163"/>
        <end position="234"/>
    </location>
</feature>
<dbReference type="InterPro" id="IPR029058">
    <property type="entry name" value="AB_hydrolase_fold"/>
</dbReference>
<proteinExistence type="inferred from homology"/>
<gene>
    <name evidence="5" type="ORF">ONB1V03_LOCUS16031</name>
</gene>
<keyword evidence="3" id="KW-0812">Transmembrane</keyword>
<evidence type="ECO:0000256" key="2">
    <source>
        <dbReference type="ARBA" id="ARBA00023180"/>
    </source>
</evidence>
<name>A0A7R9MGF3_9ACAR</name>
<evidence type="ECO:0000313" key="5">
    <source>
        <dbReference type="EMBL" id="CAD7659435.1"/>
    </source>
</evidence>
<dbReference type="Proteomes" id="UP000728032">
    <property type="component" value="Unassembled WGS sequence"/>
</dbReference>
<dbReference type="Gene3D" id="3.40.50.1820">
    <property type="entry name" value="alpha/beta hydrolase"/>
    <property type="match status" value="1"/>
</dbReference>
<dbReference type="EMBL" id="CAJPVJ010017389">
    <property type="protein sequence ID" value="CAG2176597.1"/>
    <property type="molecule type" value="Genomic_DNA"/>
</dbReference>
<dbReference type="InterPro" id="IPR051093">
    <property type="entry name" value="Neuroligin/BSAL"/>
</dbReference>
<keyword evidence="3" id="KW-0472">Membrane</keyword>
<keyword evidence="3" id="KW-1133">Transmembrane helix</keyword>
<organism evidence="5">
    <name type="scientific">Oppiella nova</name>
    <dbReference type="NCBI Taxonomy" id="334625"/>
    <lineage>
        <taxon>Eukaryota</taxon>
        <taxon>Metazoa</taxon>
        <taxon>Ecdysozoa</taxon>
        <taxon>Arthropoda</taxon>
        <taxon>Chelicerata</taxon>
        <taxon>Arachnida</taxon>
        <taxon>Acari</taxon>
        <taxon>Acariformes</taxon>
        <taxon>Sarcoptiformes</taxon>
        <taxon>Oribatida</taxon>
        <taxon>Brachypylina</taxon>
        <taxon>Oppioidea</taxon>
        <taxon>Oppiidae</taxon>
        <taxon>Oppiella</taxon>
    </lineage>
</organism>
<evidence type="ECO:0000256" key="1">
    <source>
        <dbReference type="ARBA" id="ARBA00005964"/>
    </source>
</evidence>
<evidence type="ECO:0000259" key="4">
    <source>
        <dbReference type="Pfam" id="PF00135"/>
    </source>
</evidence>
<dbReference type="EMBL" id="OC932214">
    <property type="protein sequence ID" value="CAD7659435.1"/>
    <property type="molecule type" value="Genomic_DNA"/>
</dbReference>
<dbReference type="OrthoDB" id="6133115at2759"/>
<feature type="non-terminal residue" evidence="5">
    <location>
        <position position="1"/>
    </location>
</feature>
<sequence length="234" mass="25813">MLLASINKLVRHTMAFNDERARYLSMSLTEKRREYQCGDSYMTLASIQTLRQSTNGVKDSLDDSMDSLCDKISVFVGDITTLEVDAIVNAANKHLMPGGGVHRQHTYGMPSVIEPFEHRISGIIAIRIGIIMTAILPALTLLPLLLPVLSTTYDIQDLPLSPRQVQTKYGTLRGVIIPLRSPTSATSTLLASLSPVEAFFGVPYAAPPIKTLRFMPPVTLSKWRGVRLATRYSP</sequence>
<protein>
    <recommendedName>
        <fullName evidence="4">Carboxylesterase type B domain-containing protein</fullName>
    </recommendedName>
</protein>
<dbReference type="Pfam" id="PF00135">
    <property type="entry name" value="COesterase"/>
    <property type="match status" value="1"/>
</dbReference>
<comment type="similarity">
    <text evidence="1">Belongs to the type-B carboxylesterase/lipase family.</text>
</comment>
<accession>A0A7R9MGF3</accession>
<feature type="transmembrane region" description="Helical" evidence="3">
    <location>
        <begin position="124"/>
        <end position="146"/>
    </location>
</feature>
<dbReference type="InterPro" id="IPR043472">
    <property type="entry name" value="Macro_dom-like"/>
</dbReference>
<keyword evidence="2" id="KW-0325">Glycoprotein</keyword>
<dbReference type="SUPFAM" id="SSF52949">
    <property type="entry name" value="Macro domain-like"/>
    <property type="match status" value="1"/>
</dbReference>
<evidence type="ECO:0000256" key="3">
    <source>
        <dbReference type="SAM" id="Phobius"/>
    </source>
</evidence>
<evidence type="ECO:0000313" key="6">
    <source>
        <dbReference type="Proteomes" id="UP000728032"/>
    </source>
</evidence>
<dbReference type="AlphaFoldDB" id="A0A7R9MGF3"/>
<dbReference type="PANTHER" id="PTHR43903">
    <property type="entry name" value="NEUROLIGIN"/>
    <property type="match status" value="1"/>
</dbReference>
<dbReference type="InterPro" id="IPR002018">
    <property type="entry name" value="CarbesteraseB"/>
</dbReference>
<dbReference type="Gene3D" id="3.40.220.10">
    <property type="entry name" value="Leucine Aminopeptidase, subunit E, domain 1"/>
    <property type="match status" value="1"/>
</dbReference>